<keyword evidence="2 4" id="KW-0238">DNA-binding</keyword>
<protein>
    <submittedName>
        <fullName evidence="7">Tyrosine-type recombinase/integrase</fullName>
    </submittedName>
</protein>
<dbReference type="PROSITE" id="PS51898">
    <property type="entry name" value="TYR_RECOMBINASE"/>
    <property type="match status" value="1"/>
</dbReference>
<proteinExistence type="inferred from homology"/>
<gene>
    <name evidence="7" type="ORF">ACFFN1_08045</name>
</gene>
<dbReference type="PANTHER" id="PTHR30349">
    <property type="entry name" value="PHAGE INTEGRASE-RELATED"/>
    <property type="match status" value="1"/>
</dbReference>
<accession>A0ABV5X1N6</accession>
<feature type="domain" description="Core-binding (CB)" evidence="6">
    <location>
        <begin position="8"/>
        <end position="86"/>
    </location>
</feature>
<organism evidence="7 8">
    <name type="scientific">Brevibacterium otitidis</name>
    <dbReference type="NCBI Taxonomy" id="53364"/>
    <lineage>
        <taxon>Bacteria</taxon>
        <taxon>Bacillati</taxon>
        <taxon>Actinomycetota</taxon>
        <taxon>Actinomycetes</taxon>
        <taxon>Micrococcales</taxon>
        <taxon>Brevibacteriaceae</taxon>
        <taxon>Brevibacterium</taxon>
    </lineage>
</organism>
<dbReference type="InterPro" id="IPR044068">
    <property type="entry name" value="CB"/>
</dbReference>
<dbReference type="InterPro" id="IPR002104">
    <property type="entry name" value="Integrase_catalytic"/>
</dbReference>
<keyword evidence="8" id="KW-1185">Reference proteome</keyword>
<dbReference type="InterPro" id="IPR013762">
    <property type="entry name" value="Integrase-like_cat_sf"/>
</dbReference>
<evidence type="ECO:0000259" key="5">
    <source>
        <dbReference type="PROSITE" id="PS51898"/>
    </source>
</evidence>
<dbReference type="Pfam" id="PF00589">
    <property type="entry name" value="Phage_integrase"/>
    <property type="match status" value="1"/>
</dbReference>
<dbReference type="EMBL" id="JBHMAU010000052">
    <property type="protein sequence ID" value="MFB9776354.1"/>
    <property type="molecule type" value="Genomic_DNA"/>
</dbReference>
<dbReference type="Proteomes" id="UP001589707">
    <property type="component" value="Unassembled WGS sequence"/>
</dbReference>
<dbReference type="RefSeq" id="WP_376840167.1">
    <property type="nucleotide sequence ID" value="NZ_JBHMAU010000052.1"/>
</dbReference>
<sequence length="289" mass="31660">MPALPTPPPWQTPLTDFTTWMRAGHYPASTQYLRLYHLRRFATSTELAPWDVTTADLLEWLSAHDWKASTKNSNRATLRSFYGWAFAAGLIDHDPAALLPKITAAAGLPRPCPEPIIAQALATAGERERLMIRLGAEAGLRSCEICRVHLRDLVGERGDRAIIVHGKGAKERTVPLADGLYLDLEARARHNGGFVFGGQIGGHLSNKRVIELLADALPGAWTGHTLRHRFATVTLRATKDLRVVQELLGHASVATTQVYTAVDTDSKRAAVRAASIGWAEPDDTLRRAS</sequence>
<evidence type="ECO:0000256" key="3">
    <source>
        <dbReference type="ARBA" id="ARBA00023172"/>
    </source>
</evidence>
<name>A0ABV5X1N6_9MICO</name>
<dbReference type="InterPro" id="IPR011010">
    <property type="entry name" value="DNA_brk_join_enz"/>
</dbReference>
<dbReference type="InterPro" id="IPR010998">
    <property type="entry name" value="Integrase_recombinase_N"/>
</dbReference>
<dbReference type="PROSITE" id="PS51900">
    <property type="entry name" value="CB"/>
    <property type="match status" value="1"/>
</dbReference>
<feature type="domain" description="Tyr recombinase" evidence="5">
    <location>
        <begin position="107"/>
        <end position="272"/>
    </location>
</feature>
<keyword evidence="3" id="KW-0233">DNA recombination</keyword>
<evidence type="ECO:0000259" key="6">
    <source>
        <dbReference type="PROSITE" id="PS51900"/>
    </source>
</evidence>
<evidence type="ECO:0000256" key="1">
    <source>
        <dbReference type="ARBA" id="ARBA00008857"/>
    </source>
</evidence>
<reference evidence="7 8" key="1">
    <citation type="submission" date="2024-09" db="EMBL/GenBank/DDBJ databases">
        <authorList>
            <person name="Sun Q."/>
            <person name="Mori K."/>
        </authorList>
    </citation>
    <scope>NUCLEOTIDE SEQUENCE [LARGE SCALE GENOMIC DNA]</scope>
    <source>
        <strain evidence="7 8">JCM 11683</strain>
    </source>
</reference>
<dbReference type="PANTHER" id="PTHR30349:SF64">
    <property type="entry name" value="PROPHAGE INTEGRASE INTD-RELATED"/>
    <property type="match status" value="1"/>
</dbReference>
<comment type="caution">
    <text evidence="7">The sequence shown here is derived from an EMBL/GenBank/DDBJ whole genome shotgun (WGS) entry which is preliminary data.</text>
</comment>
<evidence type="ECO:0000313" key="7">
    <source>
        <dbReference type="EMBL" id="MFB9776354.1"/>
    </source>
</evidence>
<comment type="similarity">
    <text evidence="1">Belongs to the 'phage' integrase family.</text>
</comment>
<evidence type="ECO:0000256" key="4">
    <source>
        <dbReference type="PROSITE-ProRule" id="PRU01248"/>
    </source>
</evidence>
<dbReference type="InterPro" id="IPR050090">
    <property type="entry name" value="Tyrosine_recombinase_XerCD"/>
</dbReference>
<evidence type="ECO:0000313" key="8">
    <source>
        <dbReference type="Proteomes" id="UP001589707"/>
    </source>
</evidence>
<dbReference type="Gene3D" id="1.10.443.10">
    <property type="entry name" value="Intergrase catalytic core"/>
    <property type="match status" value="1"/>
</dbReference>
<dbReference type="SUPFAM" id="SSF56349">
    <property type="entry name" value="DNA breaking-rejoining enzymes"/>
    <property type="match status" value="1"/>
</dbReference>
<dbReference type="Gene3D" id="1.10.150.130">
    <property type="match status" value="1"/>
</dbReference>
<evidence type="ECO:0000256" key="2">
    <source>
        <dbReference type="ARBA" id="ARBA00023125"/>
    </source>
</evidence>